<accession>A0ABZ2K208</accession>
<feature type="transmembrane region" description="Helical" evidence="7">
    <location>
        <begin position="46"/>
        <end position="67"/>
    </location>
</feature>
<feature type="transmembrane region" description="Helical" evidence="7">
    <location>
        <begin position="127"/>
        <end position="145"/>
    </location>
</feature>
<keyword evidence="6 7" id="KW-0472">Membrane</keyword>
<comment type="subcellular location">
    <subcellularLocation>
        <location evidence="1">Cell membrane</location>
        <topology evidence="1">Multi-pass membrane protein</topology>
    </subcellularLocation>
</comment>
<proteinExistence type="inferred from homology"/>
<dbReference type="Proteomes" id="UP001379533">
    <property type="component" value="Chromosome"/>
</dbReference>
<dbReference type="EMBL" id="CP089982">
    <property type="protein sequence ID" value="WXA92745.1"/>
    <property type="molecule type" value="Genomic_DNA"/>
</dbReference>
<comment type="similarity">
    <text evidence="2">Belongs to the FliR/MopE/SpaR family.</text>
</comment>
<sequence length="241" mass="24777">MAVPSLNAVFGIDLSALGLSWARMLPTVALVPAFGLRALPGPVRAVLGLMLALCIIPAVGATTRMAPFLVSAHEPWPLLLLENVLRGIPVALAAAIPLWAATMAGNLVDTLRGAHEPWNTDVVAGKASHMGIVFALLSAGIFLQSGGPSRVALALATADFPAHPLLAAMHDLAGGITLAVALAGPLFAAAIVLEVATALVARASFPAQLYVLFPPLRALGLLIVAALVLERIAFVLAHAMR</sequence>
<dbReference type="PANTHER" id="PTHR30065">
    <property type="entry name" value="FLAGELLAR BIOSYNTHETIC PROTEIN FLIR"/>
    <property type="match status" value="1"/>
</dbReference>
<feature type="transmembrane region" description="Helical" evidence="7">
    <location>
        <begin position="87"/>
        <end position="107"/>
    </location>
</feature>
<evidence type="ECO:0000313" key="8">
    <source>
        <dbReference type="EMBL" id="WXA92745.1"/>
    </source>
</evidence>
<evidence type="ECO:0000256" key="7">
    <source>
        <dbReference type="SAM" id="Phobius"/>
    </source>
</evidence>
<evidence type="ECO:0000256" key="2">
    <source>
        <dbReference type="ARBA" id="ARBA00009772"/>
    </source>
</evidence>
<keyword evidence="5 7" id="KW-1133">Transmembrane helix</keyword>
<keyword evidence="8" id="KW-0282">Flagellum</keyword>
<name>A0ABZ2K208_9BACT</name>
<keyword evidence="3" id="KW-1003">Cell membrane</keyword>
<evidence type="ECO:0000256" key="4">
    <source>
        <dbReference type="ARBA" id="ARBA00022692"/>
    </source>
</evidence>
<feature type="transmembrane region" description="Helical" evidence="7">
    <location>
        <begin position="20"/>
        <end position="39"/>
    </location>
</feature>
<dbReference type="Pfam" id="PF01311">
    <property type="entry name" value="Bac_export_1"/>
    <property type="match status" value="1"/>
</dbReference>
<dbReference type="PANTHER" id="PTHR30065:SF1">
    <property type="entry name" value="SURFACE PRESENTATION OF ANTIGENS PROTEIN SPAR"/>
    <property type="match status" value="1"/>
</dbReference>
<keyword evidence="9" id="KW-1185">Reference proteome</keyword>
<protein>
    <submittedName>
        <fullName evidence="8">Flagellar biosynthetic protein FliR</fullName>
    </submittedName>
</protein>
<feature type="transmembrane region" description="Helical" evidence="7">
    <location>
        <begin position="176"/>
        <end position="199"/>
    </location>
</feature>
<dbReference type="RefSeq" id="WP_394843346.1">
    <property type="nucleotide sequence ID" value="NZ_CP089982.1"/>
</dbReference>
<evidence type="ECO:0000256" key="5">
    <source>
        <dbReference type="ARBA" id="ARBA00022989"/>
    </source>
</evidence>
<evidence type="ECO:0000256" key="1">
    <source>
        <dbReference type="ARBA" id="ARBA00004651"/>
    </source>
</evidence>
<keyword evidence="8" id="KW-0969">Cilium</keyword>
<keyword evidence="8" id="KW-0966">Cell projection</keyword>
<evidence type="ECO:0000256" key="6">
    <source>
        <dbReference type="ARBA" id="ARBA00023136"/>
    </source>
</evidence>
<gene>
    <name evidence="8" type="ORF">LZC95_40650</name>
</gene>
<evidence type="ECO:0000313" key="9">
    <source>
        <dbReference type="Proteomes" id="UP001379533"/>
    </source>
</evidence>
<organism evidence="8 9">
    <name type="scientific">Pendulispora brunnea</name>
    <dbReference type="NCBI Taxonomy" id="2905690"/>
    <lineage>
        <taxon>Bacteria</taxon>
        <taxon>Pseudomonadati</taxon>
        <taxon>Myxococcota</taxon>
        <taxon>Myxococcia</taxon>
        <taxon>Myxococcales</taxon>
        <taxon>Sorangiineae</taxon>
        <taxon>Pendulisporaceae</taxon>
        <taxon>Pendulispora</taxon>
    </lineage>
</organism>
<reference evidence="8 9" key="1">
    <citation type="submission" date="2021-12" db="EMBL/GenBank/DDBJ databases">
        <title>Discovery of the Pendulisporaceae a myxobacterial family with distinct sporulation behavior and unique specialized metabolism.</title>
        <authorList>
            <person name="Garcia R."/>
            <person name="Popoff A."/>
            <person name="Bader C.D."/>
            <person name="Loehr J."/>
            <person name="Walesch S."/>
            <person name="Walt C."/>
            <person name="Boldt J."/>
            <person name="Bunk B."/>
            <person name="Haeckl F.J.F.P.J."/>
            <person name="Gunesch A.P."/>
            <person name="Birkelbach J."/>
            <person name="Nuebel U."/>
            <person name="Pietschmann T."/>
            <person name="Bach T."/>
            <person name="Mueller R."/>
        </authorList>
    </citation>
    <scope>NUCLEOTIDE SEQUENCE [LARGE SCALE GENOMIC DNA]</scope>
    <source>
        <strain evidence="8 9">MSr12523</strain>
    </source>
</reference>
<dbReference type="InterPro" id="IPR002010">
    <property type="entry name" value="T3SS_IM_R"/>
</dbReference>
<dbReference type="PRINTS" id="PR00953">
    <property type="entry name" value="TYPE3IMRPROT"/>
</dbReference>
<keyword evidence="4 7" id="KW-0812">Transmembrane</keyword>
<evidence type="ECO:0000256" key="3">
    <source>
        <dbReference type="ARBA" id="ARBA00022475"/>
    </source>
</evidence>